<keyword evidence="4" id="KW-1185">Reference proteome</keyword>
<protein>
    <submittedName>
        <fullName evidence="3">PemK-like, MazF-like toxin of type II toxin-antitoxin system</fullName>
    </submittedName>
</protein>
<dbReference type="SUPFAM" id="SSF50118">
    <property type="entry name" value="Cell growth inhibitor/plasmid maintenance toxic component"/>
    <property type="match status" value="1"/>
</dbReference>
<dbReference type="InterPro" id="IPR011067">
    <property type="entry name" value="Plasmid_toxin/cell-grow_inhib"/>
</dbReference>
<dbReference type="OrthoDB" id="1667252at2"/>
<dbReference type="RefSeq" id="WP_090944668.1">
    <property type="nucleotide sequence ID" value="NZ_FOTS01000096.1"/>
</dbReference>
<organism evidence="3 4">
    <name type="scientific">Pelosinus propionicus DSM 13327</name>
    <dbReference type="NCBI Taxonomy" id="1123291"/>
    <lineage>
        <taxon>Bacteria</taxon>
        <taxon>Bacillati</taxon>
        <taxon>Bacillota</taxon>
        <taxon>Negativicutes</taxon>
        <taxon>Selenomonadales</taxon>
        <taxon>Sporomusaceae</taxon>
        <taxon>Pelosinus</taxon>
    </lineage>
</organism>
<dbReference type="Pfam" id="PF02452">
    <property type="entry name" value="PemK_toxin"/>
    <property type="match status" value="1"/>
</dbReference>
<dbReference type="AlphaFoldDB" id="A0A1I4QEZ7"/>
<proteinExistence type="inferred from homology"/>
<accession>A0A1I4QEZ7</accession>
<reference evidence="4" key="1">
    <citation type="submission" date="2016-10" db="EMBL/GenBank/DDBJ databases">
        <authorList>
            <person name="Varghese N."/>
            <person name="Submissions S."/>
        </authorList>
    </citation>
    <scope>NUCLEOTIDE SEQUENCE [LARGE SCALE GENOMIC DNA]</scope>
    <source>
        <strain evidence="4">DSM 13327</strain>
    </source>
</reference>
<dbReference type="STRING" id="1123291.SAMN04490355_10969"/>
<evidence type="ECO:0000256" key="1">
    <source>
        <dbReference type="ARBA" id="ARBA00007521"/>
    </source>
</evidence>
<dbReference type="Gene3D" id="2.30.30.110">
    <property type="match status" value="1"/>
</dbReference>
<comment type="similarity">
    <text evidence="1">Belongs to the PemK/MazF family.</text>
</comment>
<evidence type="ECO:0000256" key="2">
    <source>
        <dbReference type="ARBA" id="ARBA00022649"/>
    </source>
</evidence>
<evidence type="ECO:0000313" key="3">
    <source>
        <dbReference type="EMBL" id="SFM38356.1"/>
    </source>
</evidence>
<dbReference type="Proteomes" id="UP000199520">
    <property type="component" value="Unassembled WGS sequence"/>
</dbReference>
<sequence>MGDTLIPGDVWYANFPLEEDHTQTIDRPVIILNIEPLEVLSVKVTKHAPRKKDEFDIPILYWQHAKLRFSSTARISKTISIPKSQFRKKIGPLHPDDLIRVQEAFMEYISSL</sequence>
<name>A0A1I4QEZ7_9FIRM</name>
<gene>
    <name evidence="3" type="ORF">SAMN04490355_10969</name>
</gene>
<dbReference type="EMBL" id="FOTS01000096">
    <property type="protein sequence ID" value="SFM38356.1"/>
    <property type="molecule type" value="Genomic_DNA"/>
</dbReference>
<keyword evidence="2" id="KW-1277">Toxin-antitoxin system</keyword>
<dbReference type="GO" id="GO:0003677">
    <property type="term" value="F:DNA binding"/>
    <property type="evidence" value="ECO:0007669"/>
    <property type="project" value="InterPro"/>
</dbReference>
<dbReference type="InterPro" id="IPR003477">
    <property type="entry name" value="PemK-like"/>
</dbReference>
<evidence type="ECO:0000313" key="4">
    <source>
        <dbReference type="Proteomes" id="UP000199520"/>
    </source>
</evidence>